<gene>
    <name evidence="1" type="ORF">RRG08_066400</name>
</gene>
<evidence type="ECO:0000313" key="2">
    <source>
        <dbReference type="Proteomes" id="UP001283361"/>
    </source>
</evidence>
<evidence type="ECO:0000313" key="1">
    <source>
        <dbReference type="EMBL" id="KAK3756284.1"/>
    </source>
</evidence>
<organism evidence="1 2">
    <name type="scientific">Elysia crispata</name>
    <name type="common">lettuce slug</name>
    <dbReference type="NCBI Taxonomy" id="231223"/>
    <lineage>
        <taxon>Eukaryota</taxon>
        <taxon>Metazoa</taxon>
        <taxon>Spiralia</taxon>
        <taxon>Lophotrochozoa</taxon>
        <taxon>Mollusca</taxon>
        <taxon>Gastropoda</taxon>
        <taxon>Heterobranchia</taxon>
        <taxon>Euthyneura</taxon>
        <taxon>Panpulmonata</taxon>
        <taxon>Sacoglossa</taxon>
        <taxon>Placobranchoidea</taxon>
        <taxon>Plakobranchidae</taxon>
        <taxon>Elysia</taxon>
    </lineage>
</organism>
<reference evidence="1" key="1">
    <citation type="journal article" date="2023" name="G3 (Bethesda)">
        <title>A reference genome for the long-term kleptoplast-retaining sea slug Elysia crispata morphotype clarki.</title>
        <authorList>
            <person name="Eastman K.E."/>
            <person name="Pendleton A.L."/>
            <person name="Shaikh M.A."/>
            <person name="Suttiyut T."/>
            <person name="Ogas R."/>
            <person name="Tomko P."/>
            <person name="Gavelis G."/>
            <person name="Widhalm J.R."/>
            <person name="Wisecaver J.H."/>
        </authorList>
    </citation>
    <scope>NUCLEOTIDE SEQUENCE</scope>
    <source>
        <strain evidence="1">ECLA1</strain>
    </source>
</reference>
<sequence length="243" mass="26659">MTQCETELRHGLDVMVSGLSTNWKQPISNDLTSGPIKSPMLYSLLCDYTSFTLGLSSGQALAQPGLTSLPSKQKILIKVESSKLSFHLSISTSGHSTDIPFPPSPHPPLPPRSLPNLEAFSSNSMEDQRPVSDFIASIQVDEGSLSSSAGIGDFLQVVLQATTPFQCRSVVTFIHAVCYLLEYAGHSVQTRRYTLLQFRLDAQKKKKQLCLVVFTYGPVRAEKVYDSSGRNKAKKLIQASSYD</sequence>
<proteinExistence type="predicted"/>
<keyword evidence="2" id="KW-1185">Reference proteome</keyword>
<dbReference type="Proteomes" id="UP001283361">
    <property type="component" value="Unassembled WGS sequence"/>
</dbReference>
<name>A0AAE1D3R5_9GAST</name>
<dbReference type="AlphaFoldDB" id="A0AAE1D3R5"/>
<protein>
    <submittedName>
        <fullName evidence="1">Uncharacterized protein</fullName>
    </submittedName>
</protein>
<dbReference type="EMBL" id="JAWDGP010005527">
    <property type="protein sequence ID" value="KAK3756284.1"/>
    <property type="molecule type" value="Genomic_DNA"/>
</dbReference>
<comment type="caution">
    <text evidence="1">The sequence shown here is derived from an EMBL/GenBank/DDBJ whole genome shotgun (WGS) entry which is preliminary data.</text>
</comment>
<accession>A0AAE1D3R5</accession>